<comment type="similarity">
    <text evidence="1">Belongs to the 'phage' integrase family.</text>
</comment>
<dbReference type="InterPro" id="IPR044068">
    <property type="entry name" value="CB"/>
</dbReference>
<dbReference type="InterPro" id="IPR053876">
    <property type="entry name" value="Phage_int_M"/>
</dbReference>
<dbReference type="InterPro" id="IPR038488">
    <property type="entry name" value="Integrase_DNA-bd_sf"/>
</dbReference>
<dbReference type="PROSITE" id="PS51900">
    <property type="entry name" value="CB"/>
    <property type="match status" value="1"/>
</dbReference>
<keyword evidence="4" id="KW-0233">DNA recombination</keyword>
<keyword evidence="2" id="KW-0229">DNA integration</keyword>
<dbReference type="Gene3D" id="1.10.150.130">
    <property type="match status" value="1"/>
</dbReference>
<dbReference type="InterPro" id="IPR025166">
    <property type="entry name" value="Integrase_DNA_bind_dom"/>
</dbReference>
<dbReference type="Proteomes" id="UP000466024">
    <property type="component" value="Unassembled WGS sequence"/>
</dbReference>
<feature type="domain" description="Tyr recombinase" evidence="6">
    <location>
        <begin position="202"/>
        <end position="380"/>
    </location>
</feature>
<dbReference type="AlphaFoldDB" id="A0A640WJD6"/>
<evidence type="ECO:0000256" key="1">
    <source>
        <dbReference type="ARBA" id="ARBA00008857"/>
    </source>
</evidence>
<evidence type="ECO:0000256" key="5">
    <source>
        <dbReference type="PROSITE-ProRule" id="PRU01248"/>
    </source>
</evidence>
<proteinExistence type="inferred from homology"/>
<comment type="caution">
    <text evidence="8">The sequence shown here is derived from an EMBL/GenBank/DDBJ whole genome shotgun (WGS) entry which is preliminary data.</text>
</comment>
<name>A0A640WJD6_9GAMM</name>
<dbReference type="PANTHER" id="PTHR30629">
    <property type="entry name" value="PROPHAGE INTEGRASE"/>
    <property type="match status" value="1"/>
</dbReference>
<evidence type="ECO:0000259" key="6">
    <source>
        <dbReference type="PROSITE" id="PS51898"/>
    </source>
</evidence>
<feature type="domain" description="Core-binding (CB)" evidence="7">
    <location>
        <begin position="98"/>
        <end position="179"/>
    </location>
</feature>
<dbReference type="Gene3D" id="1.10.443.10">
    <property type="entry name" value="Intergrase catalytic core"/>
    <property type="match status" value="1"/>
</dbReference>
<evidence type="ECO:0000256" key="2">
    <source>
        <dbReference type="ARBA" id="ARBA00022908"/>
    </source>
</evidence>
<dbReference type="EMBL" id="VTPX01000001">
    <property type="protein sequence ID" value="KAA0020714.1"/>
    <property type="molecule type" value="Genomic_DNA"/>
</dbReference>
<gene>
    <name evidence="8" type="ORF">F0A16_02695</name>
</gene>
<protein>
    <submittedName>
        <fullName evidence="8">Tyrosine-type recombinase/integrase</fullName>
    </submittedName>
</protein>
<dbReference type="Pfam" id="PF00589">
    <property type="entry name" value="Phage_integrase"/>
    <property type="match status" value="1"/>
</dbReference>
<dbReference type="CDD" id="cd00801">
    <property type="entry name" value="INT_P4_C"/>
    <property type="match status" value="1"/>
</dbReference>
<dbReference type="RefSeq" id="WP_149433833.1">
    <property type="nucleotide sequence ID" value="NZ_VTPX01000001.1"/>
</dbReference>
<dbReference type="PROSITE" id="PS51898">
    <property type="entry name" value="TYR_RECOMBINASE"/>
    <property type="match status" value="1"/>
</dbReference>
<dbReference type="InterPro" id="IPR050808">
    <property type="entry name" value="Phage_Integrase"/>
</dbReference>
<dbReference type="GO" id="GO:0003677">
    <property type="term" value="F:DNA binding"/>
    <property type="evidence" value="ECO:0007669"/>
    <property type="project" value="UniProtKB-UniRule"/>
</dbReference>
<evidence type="ECO:0000259" key="7">
    <source>
        <dbReference type="PROSITE" id="PS51900"/>
    </source>
</evidence>
<dbReference type="Gene3D" id="3.30.160.390">
    <property type="entry name" value="Integrase, DNA-binding domain"/>
    <property type="match status" value="1"/>
</dbReference>
<organism evidence="8 9">
    <name type="scientific">Salinicola corii</name>
    <dbReference type="NCBI Taxonomy" id="2606937"/>
    <lineage>
        <taxon>Bacteria</taxon>
        <taxon>Pseudomonadati</taxon>
        <taxon>Pseudomonadota</taxon>
        <taxon>Gammaproteobacteria</taxon>
        <taxon>Oceanospirillales</taxon>
        <taxon>Halomonadaceae</taxon>
        <taxon>Salinicola</taxon>
    </lineage>
</organism>
<sequence>MPLSDTKIRNAKPRDAVYRLSDTDGLCIEIRPSGAKTWRLRYRLDGKANMHTIGSYPSISLSVARERRDWGRALIARGIHPREEVEREKRRRIADAGATFGAVAEEWFAKRTDEWTDYYATQVRRGLDQDILPVIGKRPIKEVGAQDILSIMQATEKRGAKTVAVLLRQWMSAVFRYGIVTLRNDEDPASHVKGAVKRNEVKHAVDLNESQLRHLLGQLQVFGGYRTTQLAIRFLLLTMVRTIEMRRARWDEIDIEARLWRLPEESMKRRQKHLVPLSDQVVSLLEELRDYTGGGDILFPGMKNPRQPIHLTTINQALGRMGFGKGEFSAHGFRATASTHMNEHGWSPDAIERQLAHVPGNRTRKSYNHAQYLDERRRMMQWWADYIDGLGG</sequence>
<reference evidence="8 9" key="1">
    <citation type="submission" date="2019-08" db="EMBL/GenBank/DDBJ databases">
        <title>Bioinformatics analysis of the strain L3 and L5.</title>
        <authorList>
            <person name="Li X."/>
        </authorList>
    </citation>
    <scope>NUCLEOTIDE SEQUENCE [LARGE SCALE GENOMIC DNA]</scope>
    <source>
        <strain evidence="8 9">L3</strain>
    </source>
</reference>
<evidence type="ECO:0000313" key="9">
    <source>
        <dbReference type="Proteomes" id="UP000466024"/>
    </source>
</evidence>
<keyword evidence="9" id="KW-1185">Reference proteome</keyword>
<dbReference type="InterPro" id="IPR011010">
    <property type="entry name" value="DNA_brk_join_enz"/>
</dbReference>
<dbReference type="PANTHER" id="PTHR30629:SF2">
    <property type="entry name" value="PROPHAGE INTEGRASE INTS-RELATED"/>
    <property type="match status" value="1"/>
</dbReference>
<evidence type="ECO:0000313" key="8">
    <source>
        <dbReference type="EMBL" id="KAA0020714.1"/>
    </source>
</evidence>
<dbReference type="InterPro" id="IPR013762">
    <property type="entry name" value="Integrase-like_cat_sf"/>
</dbReference>
<dbReference type="InterPro" id="IPR010998">
    <property type="entry name" value="Integrase_recombinase_N"/>
</dbReference>
<dbReference type="Pfam" id="PF22022">
    <property type="entry name" value="Phage_int_M"/>
    <property type="match status" value="1"/>
</dbReference>
<evidence type="ECO:0000256" key="3">
    <source>
        <dbReference type="ARBA" id="ARBA00023125"/>
    </source>
</evidence>
<keyword evidence="3 5" id="KW-0238">DNA-binding</keyword>
<dbReference type="Pfam" id="PF13356">
    <property type="entry name" value="Arm-DNA-bind_3"/>
    <property type="match status" value="1"/>
</dbReference>
<dbReference type="GO" id="GO:0006310">
    <property type="term" value="P:DNA recombination"/>
    <property type="evidence" value="ECO:0007669"/>
    <property type="project" value="UniProtKB-KW"/>
</dbReference>
<evidence type="ECO:0000256" key="4">
    <source>
        <dbReference type="ARBA" id="ARBA00023172"/>
    </source>
</evidence>
<dbReference type="InterPro" id="IPR002104">
    <property type="entry name" value="Integrase_catalytic"/>
</dbReference>
<dbReference type="GO" id="GO:0015074">
    <property type="term" value="P:DNA integration"/>
    <property type="evidence" value="ECO:0007669"/>
    <property type="project" value="UniProtKB-KW"/>
</dbReference>
<accession>A0A640WJD6</accession>
<dbReference type="SUPFAM" id="SSF56349">
    <property type="entry name" value="DNA breaking-rejoining enzymes"/>
    <property type="match status" value="1"/>
</dbReference>